<evidence type="ECO:0000313" key="3">
    <source>
        <dbReference type="Proteomes" id="UP000237923"/>
    </source>
</evidence>
<accession>A0A2N9K9M0</accession>
<dbReference type="RefSeq" id="WP_105299595.1">
    <property type="nucleotide sequence ID" value="NZ_OKQR01000001.1"/>
</dbReference>
<dbReference type="Proteomes" id="UP000239237">
    <property type="component" value="Unassembled WGS sequence"/>
</dbReference>
<dbReference type="AlphaFoldDB" id="A0A2N9K9M0"/>
<evidence type="ECO:0000313" key="4">
    <source>
        <dbReference type="Proteomes" id="UP000239237"/>
    </source>
</evidence>
<reference evidence="2 3" key="1">
    <citation type="submission" date="2018-02" db="EMBL/GenBank/DDBJ databases">
        <authorList>
            <person name="Cohen D.B."/>
            <person name="Kent A.D."/>
        </authorList>
    </citation>
    <scope>NUCLEOTIDE SEQUENCE [LARGE SCALE GENOMIC DNA]</scope>
    <source>
        <strain evidence="2 3">CECT 9216</strain>
    </source>
</reference>
<gene>
    <name evidence="1" type="ORF">LES8486_00472</name>
    <name evidence="2" type="ORF">LES9216_00619</name>
</gene>
<name>A0A2N9K9M0_9LACO</name>
<keyword evidence="4" id="KW-1185">Reference proteome</keyword>
<organism evidence="2 3">
    <name type="scientific">Leuconostoc suionicum</name>
    <dbReference type="NCBI Taxonomy" id="1511761"/>
    <lineage>
        <taxon>Bacteria</taxon>
        <taxon>Bacillati</taxon>
        <taxon>Bacillota</taxon>
        <taxon>Bacilli</taxon>
        <taxon>Lactobacillales</taxon>
        <taxon>Lactobacillaceae</taxon>
        <taxon>Leuconostoc</taxon>
    </lineage>
</organism>
<evidence type="ECO:0000313" key="1">
    <source>
        <dbReference type="EMBL" id="SPD91492.1"/>
    </source>
</evidence>
<dbReference type="EMBL" id="OKQU01000001">
    <property type="protein sequence ID" value="SPE06717.1"/>
    <property type="molecule type" value="Genomic_DNA"/>
</dbReference>
<evidence type="ECO:0000313" key="2">
    <source>
        <dbReference type="EMBL" id="SPE06717.1"/>
    </source>
</evidence>
<dbReference type="Proteomes" id="UP000237923">
    <property type="component" value="Unassembled WGS sequence"/>
</dbReference>
<dbReference type="EMBL" id="OKQR01000001">
    <property type="protein sequence ID" value="SPD91492.1"/>
    <property type="molecule type" value="Genomic_DNA"/>
</dbReference>
<reference evidence="1 4" key="2">
    <citation type="submission" date="2018-02" db="EMBL/GenBank/DDBJ databases">
        <authorList>
            <person name="Rodrigo-Torres L."/>
            <person name="Arahal R. D."/>
            <person name="Lucena T."/>
        </authorList>
    </citation>
    <scope>NUCLEOTIDE SEQUENCE [LARGE SCALE GENOMIC DNA]</scope>
    <source>
        <strain evidence="1 4">CECT 8486</strain>
    </source>
</reference>
<protein>
    <submittedName>
        <fullName evidence="2">Uncharacterized protein</fullName>
    </submittedName>
</protein>
<sequence>MTQKIWLKSDQLENYVDQLQGFRHTYQSLLTVLESDRQNFEFKPGAPNFQNTLQMSMKLHRYIQSVQSQTFGDVLIFGKELDKQVQTLVETSIALTFKYRDLTNLLNGHDVNSENGINLIEAKLKQAKKQLYEASR</sequence>
<proteinExistence type="predicted"/>